<dbReference type="AlphaFoldDB" id="A0AAF1C382"/>
<dbReference type="RefSeq" id="WP_320002384.1">
    <property type="nucleotide sequence ID" value="NZ_CP138354.1"/>
</dbReference>
<name>A0AAF1C382_9CHRO</name>
<geneLocation type="plasmid" evidence="1">
    <name>pAL20115f</name>
</geneLocation>
<protein>
    <submittedName>
        <fullName evidence="1">Uncharacterized protein</fullName>
    </submittedName>
</protein>
<organism evidence="1">
    <name type="scientific">Cyanobacterium aponinum AL20115</name>
    <dbReference type="NCBI Taxonomy" id="3090662"/>
    <lineage>
        <taxon>Bacteria</taxon>
        <taxon>Bacillati</taxon>
        <taxon>Cyanobacteriota</taxon>
        <taxon>Cyanophyceae</taxon>
        <taxon>Oscillatoriophycideae</taxon>
        <taxon>Chroococcales</taxon>
        <taxon>Geminocystaceae</taxon>
        <taxon>Cyanobacterium</taxon>
    </lineage>
</organism>
<dbReference type="EMBL" id="CP138354">
    <property type="protein sequence ID" value="WPF90517.1"/>
    <property type="molecule type" value="Genomic_DNA"/>
</dbReference>
<keyword evidence="1" id="KW-0614">Plasmid</keyword>
<evidence type="ECO:0000313" key="1">
    <source>
        <dbReference type="EMBL" id="WPF90517.1"/>
    </source>
</evidence>
<accession>A0AAF1C382</accession>
<reference evidence="1" key="1">
    <citation type="submission" date="2023-11" db="EMBL/GenBank/DDBJ databases">
        <title>Genome sequence of Cyanobacterium aponinum BCRC AL20115.</title>
        <authorList>
            <person name="Chang H.-Y."/>
            <person name="Lin K.-M."/>
            <person name="Hsueh H.-T."/>
            <person name="Chu H.-A."/>
            <person name="Kuo C.-H."/>
        </authorList>
    </citation>
    <scope>NUCLEOTIDE SEQUENCE</scope>
    <source>
        <strain evidence="1">AL20115</strain>
        <plasmid evidence="1">pAL20115f</plasmid>
    </source>
</reference>
<sequence length="114" mass="13518">MSEKRRKKIIRFTAHPNIDKALRQYCEDNNVLISEVLPLILIDFLWNAKTSSPEVKNYIKRMQSEDMWTSPLSPTKSDLHINHDLIQIVLRHALDPEILVLLIERMKNRKKDEK</sequence>
<gene>
    <name evidence="1" type="ORF">SAY89_18355</name>
</gene>
<proteinExistence type="predicted"/>